<feature type="region of interest" description="Disordered" evidence="1">
    <location>
        <begin position="183"/>
        <end position="226"/>
    </location>
</feature>
<protein>
    <submittedName>
        <fullName evidence="2">Uncharacterized protein</fullName>
    </submittedName>
</protein>
<sequence>MGSTIFQRFLRTTRPPKLHALRNHTISNAYAEDHSAMAHRRCNCVLCNVVRDCCNDMIPAPVAAPEPPQHHGFYCRMRSRFRRWAESRHMRNHPSSTRNRPQQAPTSHLPHPRQRAPYWGRQAREQRQPADAIAPSYAPVMPPLRLPGPISLPQSMSAPTSLGYASPDPSLDQRACERTHDWLAGSEPSPLPRPYAVGCPGDAGSPSESGVYSIRTTTRECISRGP</sequence>
<feature type="compositionally biased region" description="Polar residues" evidence="1">
    <location>
        <begin position="93"/>
        <end position="106"/>
    </location>
</feature>
<dbReference type="EMBL" id="VDMD01000001">
    <property type="protein sequence ID" value="TRM68934.1"/>
    <property type="molecule type" value="Genomic_DNA"/>
</dbReference>
<dbReference type="Proteomes" id="UP000320762">
    <property type="component" value="Unassembled WGS sequence"/>
</dbReference>
<feature type="region of interest" description="Disordered" evidence="1">
    <location>
        <begin position="87"/>
        <end position="117"/>
    </location>
</feature>
<feature type="compositionally biased region" description="Polar residues" evidence="1">
    <location>
        <begin position="206"/>
        <end position="216"/>
    </location>
</feature>
<proteinExistence type="predicted"/>
<dbReference type="AlphaFoldDB" id="A0A550CVX3"/>
<name>A0A550CVX3_9AGAR</name>
<reference evidence="2 3" key="1">
    <citation type="journal article" date="2019" name="New Phytol.">
        <title>Comparative genomics reveals unique wood-decay strategies and fruiting body development in the Schizophyllaceae.</title>
        <authorList>
            <person name="Almasi E."/>
            <person name="Sahu N."/>
            <person name="Krizsan K."/>
            <person name="Balint B."/>
            <person name="Kovacs G.M."/>
            <person name="Kiss B."/>
            <person name="Cseklye J."/>
            <person name="Drula E."/>
            <person name="Henrissat B."/>
            <person name="Nagy I."/>
            <person name="Chovatia M."/>
            <person name="Adam C."/>
            <person name="LaButti K."/>
            <person name="Lipzen A."/>
            <person name="Riley R."/>
            <person name="Grigoriev I.V."/>
            <person name="Nagy L.G."/>
        </authorList>
    </citation>
    <scope>NUCLEOTIDE SEQUENCE [LARGE SCALE GENOMIC DNA]</scope>
    <source>
        <strain evidence="2 3">NL-1724</strain>
    </source>
</reference>
<gene>
    <name evidence="2" type="ORF">BD626DRAFT_472411</name>
</gene>
<keyword evidence="3" id="KW-1185">Reference proteome</keyword>
<evidence type="ECO:0000313" key="3">
    <source>
        <dbReference type="Proteomes" id="UP000320762"/>
    </source>
</evidence>
<evidence type="ECO:0000256" key="1">
    <source>
        <dbReference type="SAM" id="MobiDB-lite"/>
    </source>
</evidence>
<evidence type="ECO:0000313" key="2">
    <source>
        <dbReference type="EMBL" id="TRM68934.1"/>
    </source>
</evidence>
<comment type="caution">
    <text evidence="2">The sequence shown here is derived from an EMBL/GenBank/DDBJ whole genome shotgun (WGS) entry which is preliminary data.</text>
</comment>
<organism evidence="2 3">
    <name type="scientific">Schizophyllum amplum</name>
    <dbReference type="NCBI Taxonomy" id="97359"/>
    <lineage>
        <taxon>Eukaryota</taxon>
        <taxon>Fungi</taxon>
        <taxon>Dikarya</taxon>
        <taxon>Basidiomycota</taxon>
        <taxon>Agaricomycotina</taxon>
        <taxon>Agaricomycetes</taxon>
        <taxon>Agaricomycetidae</taxon>
        <taxon>Agaricales</taxon>
        <taxon>Schizophyllaceae</taxon>
        <taxon>Schizophyllum</taxon>
    </lineage>
</organism>
<accession>A0A550CVX3</accession>
<feature type="compositionally biased region" description="Basic and acidic residues" evidence="1">
    <location>
        <begin position="217"/>
        <end position="226"/>
    </location>
</feature>
<feature type="region of interest" description="Disordered" evidence="1">
    <location>
        <begin position="153"/>
        <end position="172"/>
    </location>
</feature>